<feature type="domain" description="Thioredoxin" evidence="1">
    <location>
        <begin position="5"/>
        <end position="115"/>
    </location>
</feature>
<name>A0ABQ1C474_9MYCO</name>
<comment type="caution">
    <text evidence="2">The sequence shown here is derived from an EMBL/GenBank/DDBJ whole genome shotgun (WGS) entry which is preliminary data.</text>
</comment>
<evidence type="ECO:0000313" key="2">
    <source>
        <dbReference type="EMBL" id="GFG78798.1"/>
    </source>
</evidence>
<dbReference type="PANTHER" id="PTHR43601:SF3">
    <property type="entry name" value="THIOREDOXIN, MITOCHONDRIAL"/>
    <property type="match status" value="1"/>
</dbReference>
<keyword evidence="3" id="KW-1185">Reference proteome</keyword>
<dbReference type="InterPro" id="IPR013766">
    <property type="entry name" value="Thioredoxin_domain"/>
</dbReference>
<organism evidence="2 3">
    <name type="scientific">Mycobacterium paragordonae</name>
    <dbReference type="NCBI Taxonomy" id="1389713"/>
    <lineage>
        <taxon>Bacteria</taxon>
        <taxon>Bacillati</taxon>
        <taxon>Actinomycetota</taxon>
        <taxon>Actinomycetes</taxon>
        <taxon>Mycobacteriales</taxon>
        <taxon>Mycobacteriaceae</taxon>
        <taxon>Mycobacterium</taxon>
    </lineage>
</organism>
<dbReference type="PANTHER" id="PTHR43601">
    <property type="entry name" value="THIOREDOXIN, MITOCHONDRIAL"/>
    <property type="match status" value="1"/>
</dbReference>
<dbReference type="Gene3D" id="3.40.30.10">
    <property type="entry name" value="Glutaredoxin"/>
    <property type="match status" value="1"/>
</dbReference>
<dbReference type="Proteomes" id="UP000465240">
    <property type="component" value="Unassembled WGS sequence"/>
</dbReference>
<dbReference type="Pfam" id="PF00085">
    <property type="entry name" value="Thioredoxin"/>
    <property type="match status" value="1"/>
</dbReference>
<proteinExistence type="predicted"/>
<dbReference type="InterPro" id="IPR036249">
    <property type="entry name" value="Thioredoxin-like_sf"/>
</dbReference>
<dbReference type="SUPFAM" id="SSF52833">
    <property type="entry name" value="Thioredoxin-like"/>
    <property type="match status" value="1"/>
</dbReference>
<dbReference type="EMBL" id="BLKX01000001">
    <property type="protein sequence ID" value="GFG78798.1"/>
    <property type="molecule type" value="Genomic_DNA"/>
</dbReference>
<accession>A0ABQ1C474</accession>
<reference evidence="2 3" key="1">
    <citation type="journal article" date="2019" name="Emerg. Microbes Infect.">
        <title>Comprehensive subspecies identification of 175 nontuberculous mycobacteria species based on 7547 genomic profiles.</title>
        <authorList>
            <person name="Matsumoto Y."/>
            <person name="Kinjo T."/>
            <person name="Motooka D."/>
            <person name="Nabeya D."/>
            <person name="Jung N."/>
            <person name="Uechi K."/>
            <person name="Horii T."/>
            <person name="Iida T."/>
            <person name="Fujita J."/>
            <person name="Nakamura S."/>
        </authorList>
    </citation>
    <scope>NUCLEOTIDE SEQUENCE [LARGE SCALE GENOMIC DNA]</scope>
    <source>
        <strain evidence="2 3">JCM 18565</strain>
    </source>
</reference>
<gene>
    <name evidence="2" type="primary">trxA_1</name>
    <name evidence="2" type="ORF">MPRG_20740</name>
</gene>
<evidence type="ECO:0000313" key="3">
    <source>
        <dbReference type="Proteomes" id="UP000465240"/>
    </source>
</evidence>
<evidence type="ECO:0000259" key="1">
    <source>
        <dbReference type="PROSITE" id="PS51352"/>
    </source>
</evidence>
<protein>
    <submittedName>
        <fullName evidence="2">Thiol reductase thioredoxin</fullName>
    </submittedName>
</protein>
<sequence length="126" mass="13953">MTYALLLMGTGCTRALTAADFRQAVRGNENVFVYFWAPLCPPCDVFTPTYEASAQNCPDIVHAKVNFEVEKDLVETAGVTLLPTLMAFKKGKLVFKQPGIANPTVMAELVRQLRSYRHKSTTPSLL</sequence>
<dbReference type="PROSITE" id="PS51352">
    <property type="entry name" value="THIOREDOXIN_2"/>
    <property type="match status" value="1"/>
</dbReference>
<dbReference type="CDD" id="cd02947">
    <property type="entry name" value="TRX_family"/>
    <property type="match status" value="1"/>
</dbReference>